<proteinExistence type="predicted"/>
<protein>
    <submittedName>
        <fullName evidence="2">VOC family protein</fullName>
    </submittedName>
</protein>
<dbReference type="EMBL" id="BOSL01000001">
    <property type="protein sequence ID" value="GIP51293.1"/>
    <property type="molecule type" value="Genomic_DNA"/>
</dbReference>
<dbReference type="PANTHER" id="PTHR33990">
    <property type="entry name" value="PROTEIN YJDN-RELATED"/>
    <property type="match status" value="1"/>
</dbReference>
<sequence length="134" mass="14611">MNMTAKLTPYISSKDARAQAEFYIQALGGEIVSIMTHGQLPGAPEAIKDKVMHMTLSVAGGNLLFLSDAFESLSSNRSIALGLSFGDETQAREAYAQLGQGGTNKYPFELQPWGAYYGEIEDRFGITWQIVSQP</sequence>
<gene>
    <name evidence="2" type="ORF">J42TS3_03280</name>
</gene>
<dbReference type="Gene3D" id="3.10.180.10">
    <property type="entry name" value="2,3-Dihydroxybiphenyl 1,2-Dioxygenase, domain 1"/>
    <property type="match status" value="1"/>
</dbReference>
<dbReference type="SUPFAM" id="SSF54593">
    <property type="entry name" value="Glyoxalase/Bleomycin resistance protein/Dihydroxybiphenyl dioxygenase"/>
    <property type="match status" value="1"/>
</dbReference>
<dbReference type="Proteomes" id="UP000679992">
    <property type="component" value="Unassembled WGS sequence"/>
</dbReference>
<name>A0ABQ4M5T5_9BACL</name>
<dbReference type="PANTHER" id="PTHR33990:SF1">
    <property type="entry name" value="PROTEIN YJDN"/>
    <property type="match status" value="1"/>
</dbReference>
<dbReference type="RefSeq" id="WP_306434188.1">
    <property type="nucleotide sequence ID" value="NZ_BOSL01000001.1"/>
</dbReference>
<organism evidence="2 3">
    <name type="scientific">Paenibacillus vini</name>
    <dbReference type="NCBI Taxonomy" id="1476024"/>
    <lineage>
        <taxon>Bacteria</taxon>
        <taxon>Bacillati</taxon>
        <taxon>Bacillota</taxon>
        <taxon>Bacilli</taxon>
        <taxon>Bacillales</taxon>
        <taxon>Paenibacillaceae</taxon>
        <taxon>Paenibacillus</taxon>
    </lineage>
</organism>
<dbReference type="CDD" id="cd06588">
    <property type="entry name" value="PhnB_like"/>
    <property type="match status" value="1"/>
</dbReference>
<accession>A0ABQ4M5T5</accession>
<evidence type="ECO:0000313" key="3">
    <source>
        <dbReference type="Proteomes" id="UP000679992"/>
    </source>
</evidence>
<evidence type="ECO:0000259" key="1">
    <source>
        <dbReference type="Pfam" id="PF06983"/>
    </source>
</evidence>
<comment type="caution">
    <text evidence="2">The sequence shown here is derived from an EMBL/GenBank/DDBJ whole genome shotgun (WGS) entry which is preliminary data.</text>
</comment>
<evidence type="ECO:0000313" key="2">
    <source>
        <dbReference type="EMBL" id="GIP51293.1"/>
    </source>
</evidence>
<dbReference type="InterPro" id="IPR028973">
    <property type="entry name" value="PhnB-like"/>
</dbReference>
<dbReference type="Pfam" id="PF06983">
    <property type="entry name" value="3-dmu-9_3-mt"/>
    <property type="match status" value="1"/>
</dbReference>
<reference evidence="2 3" key="1">
    <citation type="submission" date="2021-03" db="EMBL/GenBank/DDBJ databases">
        <title>Antimicrobial resistance genes in bacteria isolated from Japanese honey, and their potential for conferring macrolide and lincosamide resistance in the American foulbrood pathogen Paenibacillus larvae.</title>
        <authorList>
            <person name="Okamoto M."/>
            <person name="Kumagai M."/>
            <person name="Kanamori H."/>
            <person name="Takamatsu D."/>
        </authorList>
    </citation>
    <scope>NUCLEOTIDE SEQUENCE [LARGE SCALE GENOMIC DNA]</scope>
    <source>
        <strain evidence="2 3">J42TS3</strain>
    </source>
</reference>
<feature type="domain" description="PhnB-like" evidence="1">
    <location>
        <begin position="13"/>
        <end position="131"/>
    </location>
</feature>
<keyword evidence="3" id="KW-1185">Reference proteome</keyword>
<dbReference type="InterPro" id="IPR029068">
    <property type="entry name" value="Glyas_Bleomycin-R_OHBP_Dase"/>
</dbReference>